<proteinExistence type="predicted"/>
<evidence type="ECO:0000313" key="2">
    <source>
        <dbReference type="EMBL" id="SEM56737.1"/>
    </source>
</evidence>
<dbReference type="RefSeq" id="WP_093663982.1">
    <property type="nucleotide sequence ID" value="NZ_FOCF01000001.1"/>
</dbReference>
<keyword evidence="3" id="KW-1185">Reference proteome</keyword>
<dbReference type="SUPFAM" id="SSF50341">
    <property type="entry name" value="CheW-like"/>
    <property type="match status" value="1"/>
</dbReference>
<dbReference type="GO" id="GO:0007165">
    <property type="term" value="P:signal transduction"/>
    <property type="evidence" value="ECO:0007669"/>
    <property type="project" value="InterPro"/>
</dbReference>
<dbReference type="SMART" id="SM00260">
    <property type="entry name" value="CheW"/>
    <property type="match status" value="1"/>
</dbReference>
<dbReference type="PANTHER" id="PTHR22617:SF23">
    <property type="entry name" value="CHEMOTAXIS PROTEIN CHEW"/>
    <property type="match status" value="1"/>
</dbReference>
<dbReference type="InterPro" id="IPR002545">
    <property type="entry name" value="CheW-lke_dom"/>
</dbReference>
<dbReference type="Gene3D" id="2.40.50.180">
    <property type="entry name" value="CheA-289, Domain 4"/>
    <property type="match status" value="1"/>
</dbReference>
<dbReference type="STRING" id="1166340.SAMN05192583_0661"/>
<dbReference type="GO" id="GO:0005829">
    <property type="term" value="C:cytosol"/>
    <property type="evidence" value="ECO:0007669"/>
    <property type="project" value="TreeGrafter"/>
</dbReference>
<dbReference type="Proteomes" id="UP000199206">
    <property type="component" value="Unassembled WGS sequence"/>
</dbReference>
<sequence length="161" mass="17525">MTAGAEIQAVTFGLGDEIFAVRVACVREILDHAPAFRIPNGPDWLLGLTDVRGQGVPTIDFRAKLGLARVDPDMATRILIVDLPLPDRVLALGLVVDRVLNVTTFGSEQVEPAPDIGVRWRSDYIEGVMRQPDGFVVLVDLSRIFTSEDGAMLPTTMRQAA</sequence>
<dbReference type="PROSITE" id="PS50851">
    <property type="entry name" value="CHEW"/>
    <property type="match status" value="1"/>
</dbReference>
<dbReference type="Gene3D" id="2.30.30.40">
    <property type="entry name" value="SH3 Domains"/>
    <property type="match status" value="1"/>
</dbReference>
<dbReference type="AlphaFoldDB" id="A0A1H7ZH49"/>
<evidence type="ECO:0000313" key="3">
    <source>
        <dbReference type="Proteomes" id="UP000199206"/>
    </source>
</evidence>
<dbReference type="GO" id="GO:0006935">
    <property type="term" value="P:chemotaxis"/>
    <property type="evidence" value="ECO:0007669"/>
    <property type="project" value="InterPro"/>
</dbReference>
<dbReference type="OrthoDB" id="3291462at2"/>
<evidence type="ECO:0000259" key="1">
    <source>
        <dbReference type="PROSITE" id="PS50851"/>
    </source>
</evidence>
<dbReference type="Pfam" id="PF01584">
    <property type="entry name" value="CheW"/>
    <property type="match status" value="1"/>
</dbReference>
<gene>
    <name evidence="2" type="ORF">SAMN05192583_0661</name>
</gene>
<feature type="domain" description="CheW-like" evidence="1">
    <location>
        <begin position="6"/>
        <end position="150"/>
    </location>
</feature>
<organism evidence="2 3">
    <name type="scientific">Sphingomonas gellani</name>
    <dbReference type="NCBI Taxonomy" id="1166340"/>
    <lineage>
        <taxon>Bacteria</taxon>
        <taxon>Pseudomonadati</taxon>
        <taxon>Pseudomonadota</taxon>
        <taxon>Alphaproteobacteria</taxon>
        <taxon>Sphingomonadales</taxon>
        <taxon>Sphingomonadaceae</taxon>
        <taxon>Sphingomonas</taxon>
    </lineage>
</organism>
<name>A0A1H7ZH49_9SPHN</name>
<dbReference type="PANTHER" id="PTHR22617">
    <property type="entry name" value="CHEMOTAXIS SENSOR HISTIDINE KINASE-RELATED"/>
    <property type="match status" value="1"/>
</dbReference>
<accession>A0A1H7ZH49</accession>
<reference evidence="3" key="1">
    <citation type="submission" date="2016-10" db="EMBL/GenBank/DDBJ databases">
        <authorList>
            <person name="Varghese N."/>
            <person name="Submissions S."/>
        </authorList>
    </citation>
    <scope>NUCLEOTIDE SEQUENCE [LARGE SCALE GENOMIC DNA]</scope>
    <source>
        <strain evidence="3">S6-262</strain>
    </source>
</reference>
<dbReference type="InterPro" id="IPR036061">
    <property type="entry name" value="CheW-like_dom_sf"/>
</dbReference>
<dbReference type="EMBL" id="FOCF01000001">
    <property type="protein sequence ID" value="SEM56737.1"/>
    <property type="molecule type" value="Genomic_DNA"/>
</dbReference>
<dbReference type="InterPro" id="IPR039315">
    <property type="entry name" value="CheW"/>
</dbReference>
<protein>
    <submittedName>
        <fullName evidence="2">Purine-binding chemotaxis protein CheW</fullName>
    </submittedName>
</protein>